<dbReference type="OrthoDB" id="2154188at2759"/>
<reference evidence="2 3" key="1">
    <citation type="journal article" date="2014" name="Nat. Commun.">
        <title>Klebsormidium flaccidum genome reveals primary factors for plant terrestrial adaptation.</title>
        <authorList>
            <person name="Hori K."/>
            <person name="Maruyama F."/>
            <person name="Fujisawa T."/>
            <person name="Togashi T."/>
            <person name="Yamamoto N."/>
            <person name="Seo M."/>
            <person name="Sato S."/>
            <person name="Yamada T."/>
            <person name="Mori H."/>
            <person name="Tajima N."/>
            <person name="Moriyama T."/>
            <person name="Ikeuchi M."/>
            <person name="Watanabe M."/>
            <person name="Wada H."/>
            <person name="Kobayashi K."/>
            <person name="Saito M."/>
            <person name="Masuda T."/>
            <person name="Sasaki-Sekimoto Y."/>
            <person name="Mashiguchi K."/>
            <person name="Awai K."/>
            <person name="Shimojima M."/>
            <person name="Masuda S."/>
            <person name="Iwai M."/>
            <person name="Nobusawa T."/>
            <person name="Narise T."/>
            <person name="Kondo S."/>
            <person name="Saito H."/>
            <person name="Sato R."/>
            <person name="Murakawa M."/>
            <person name="Ihara Y."/>
            <person name="Oshima-Yamada Y."/>
            <person name="Ohtaka K."/>
            <person name="Satoh M."/>
            <person name="Sonobe K."/>
            <person name="Ishii M."/>
            <person name="Ohtani R."/>
            <person name="Kanamori-Sato M."/>
            <person name="Honoki R."/>
            <person name="Miyazaki D."/>
            <person name="Mochizuki H."/>
            <person name="Umetsu J."/>
            <person name="Higashi K."/>
            <person name="Shibata D."/>
            <person name="Kamiya Y."/>
            <person name="Sato N."/>
            <person name="Nakamura Y."/>
            <person name="Tabata S."/>
            <person name="Ida S."/>
            <person name="Kurokawa K."/>
            <person name="Ohta H."/>
        </authorList>
    </citation>
    <scope>NUCLEOTIDE SEQUENCE [LARGE SCALE GENOMIC DNA]</scope>
    <source>
        <strain evidence="2 3">NIES-2285</strain>
    </source>
</reference>
<name>A0A1Y1IMT7_KLENI</name>
<evidence type="ECO:0000313" key="2">
    <source>
        <dbReference type="EMBL" id="GAQ89917.1"/>
    </source>
</evidence>
<dbReference type="Proteomes" id="UP000054558">
    <property type="component" value="Unassembled WGS sequence"/>
</dbReference>
<dbReference type="Gene3D" id="3.40.50.150">
    <property type="entry name" value="Vaccinia Virus protein VP39"/>
    <property type="match status" value="1"/>
</dbReference>
<dbReference type="PANTHER" id="PTHR34009">
    <property type="entry name" value="PROTEIN STAR"/>
    <property type="match status" value="1"/>
</dbReference>
<dbReference type="InterPro" id="IPR006342">
    <property type="entry name" value="FkbM_mtfrase"/>
</dbReference>
<organism evidence="2 3">
    <name type="scientific">Klebsormidium nitens</name>
    <name type="common">Green alga</name>
    <name type="synonym">Ulothrix nitens</name>
    <dbReference type="NCBI Taxonomy" id="105231"/>
    <lineage>
        <taxon>Eukaryota</taxon>
        <taxon>Viridiplantae</taxon>
        <taxon>Streptophyta</taxon>
        <taxon>Klebsormidiophyceae</taxon>
        <taxon>Klebsormidiales</taxon>
        <taxon>Klebsormidiaceae</taxon>
        <taxon>Klebsormidium</taxon>
    </lineage>
</organism>
<protein>
    <recommendedName>
        <fullName evidence="1">Methyltransferase FkbM domain-containing protein</fullName>
    </recommendedName>
</protein>
<dbReference type="Pfam" id="PF05050">
    <property type="entry name" value="Methyltransf_21"/>
    <property type="match status" value="1"/>
</dbReference>
<dbReference type="EMBL" id="DF237526">
    <property type="protein sequence ID" value="GAQ89917.1"/>
    <property type="molecule type" value="Genomic_DNA"/>
</dbReference>
<sequence length="214" mass="24426">MLSCFVDPKEGLGLHSTAHEHWPWEEVDMGFVFDGVDGRVVPQDDPASNGTVHCKPLQDILTEHGVTKVDFMSIDTEGAEVEILRCFPFSEWKIKALIVETNKQDKYLDFLLLRAGYMKVMELLCPTFEQRNVGTYLDSLFVWNDNPLVLPNKDQEFSCTDEDMKWNGCYSRTGWSSYYREEIGQREQVKDACPNEGVALSARPGLSGREVLYN</sequence>
<evidence type="ECO:0000259" key="1">
    <source>
        <dbReference type="Pfam" id="PF05050"/>
    </source>
</evidence>
<feature type="domain" description="Methyltransferase FkbM" evidence="1">
    <location>
        <begin position="44"/>
        <end position="105"/>
    </location>
</feature>
<proteinExistence type="predicted"/>
<evidence type="ECO:0000313" key="3">
    <source>
        <dbReference type="Proteomes" id="UP000054558"/>
    </source>
</evidence>
<dbReference type="InterPro" id="IPR029063">
    <property type="entry name" value="SAM-dependent_MTases_sf"/>
</dbReference>
<gene>
    <name evidence="2" type="ORF">KFL_005770040</name>
</gene>
<dbReference type="InterPro" id="IPR053202">
    <property type="entry name" value="EGF_Rcpt_Signaling_Reg"/>
</dbReference>
<dbReference type="AlphaFoldDB" id="A0A1Y1IMT7"/>
<keyword evidence="3" id="KW-1185">Reference proteome</keyword>
<accession>A0A1Y1IMT7</accession>
<dbReference type="PANTHER" id="PTHR34009:SF2">
    <property type="entry name" value="PROTEIN STAR"/>
    <property type="match status" value="1"/>
</dbReference>
<dbReference type="SUPFAM" id="SSF53335">
    <property type="entry name" value="S-adenosyl-L-methionine-dependent methyltransferases"/>
    <property type="match status" value="1"/>
</dbReference>